<proteinExistence type="predicted"/>
<dbReference type="EMBL" id="CAFBMQ010000040">
    <property type="protein sequence ID" value="CAB4903946.1"/>
    <property type="molecule type" value="Genomic_DNA"/>
</dbReference>
<evidence type="ECO:0000313" key="1">
    <source>
        <dbReference type="EMBL" id="CAB4903946.1"/>
    </source>
</evidence>
<dbReference type="AlphaFoldDB" id="A0A6J7G9X9"/>
<sequence>MTAPFALAGWRLAPPLGPPAVDVLDPAGRCRARVVGISTQAELRGRQVLPVLLPDGRETTLTNGTSAWGPRRRRTRGLLPLGPVTYVLEHRSGRRARLLRAGTCVAELLREPESAADRLLRDVPGRTITPLVELRAPLTADDQLALAVTGLVLRPGRWSHVFRVVDVLWRTG</sequence>
<organism evidence="1">
    <name type="scientific">freshwater metagenome</name>
    <dbReference type="NCBI Taxonomy" id="449393"/>
    <lineage>
        <taxon>unclassified sequences</taxon>
        <taxon>metagenomes</taxon>
        <taxon>ecological metagenomes</taxon>
    </lineage>
</organism>
<reference evidence="1" key="1">
    <citation type="submission" date="2020-05" db="EMBL/GenBank/DDBJ databases">
        <authorList>
            <person name="Chiriac C."/>
            <person name="Salcher M."/>
            <person name="Ghai R."/>
            <person name="Kavagutti S V."/>
        </authorList>
    </citation>
    <scope>NUCLEOTIDE SEQUENCE</scope>
</reference>
<protein>
    <submittedName>
        <fullName evidence="1">Unannotated protein</fullName>
    </submittedName>
</protein>
<gene>
    <name evidence="1" type="ORF">UFOPK3609_00429</name>
</gene>
<accession>A0A6J7G9X9</accession>
<name>A0A6J7G9X9_9ZZZZ</name>